<proteinExistence type="predicted"/>
<organism evidence="1 2">
    <name type="scientific">Neiella litorisoli</name>
    <dbReference type="NCBI Taxonomy" id="2771431"/>
    <lineage>
        <taxon>Bacteria</taxon>
        <taxon>Pseudomonadati</taxon>
        <taxon>Pseudomonadota</taxon>
        <taxon>Gammaproteobacteria</taxon>
        <taxon>Alteromonadales</taxon>
        <taxon>Echinimonadaceae</taxon>
        <taxon>Neiella</taxon>
    </lineage>
</organism>
<dbReference type="InterPro" id="IPR036410">
    <property type="entry name" value="HSP_DnaJ_Cys-rich_dom_sf"/>
</dbReference>
<dbReference type="AlphaFoldDB" id="A0A8J6QUZ6"/>
<evidence type="ECO:0000313" key="2">
    <source>
        <dbReference type="Proteomes" id="UP000638014"/>
    </source>
</evidence>
<gene>
    <name evidence="1" type="ORF">IC617_17075</name>
</gene>
<reference evidence="1" key="1">
    <citation type="submission" date="2020-09" db="EMBL/GenBank/DDBJ databases">
        <title>A novel bacterium of genus Neiella, isolated from South China Sea.</title>
        <authorList>
            <person name="Huang H."/>
            <person name="Mo K."/>
            <person name="Hu Y."/>
        </authorList>
    </citation>
    <scope>NUCLEOTIDE SEQUENCE</scope>
    <source>
        <strain evidence="1">HB171785</strain>
    </source>
</reference>
<dbReference type="Gene3D" id="6.20.20.10">
    <property type="match status" value="1"/>
</dbReference>
<protein>
    <submittedName>
        <fullName evidence="1">Uncharacterized protein</fullName>
    </submittedName>
</protein>
<sequence length="62" mass="6698">MEICPECDGAGSLVLVGSNGQQSYREQYSCSLCGGSGTISASHKILQFNVRQAEFNERLKEA</sequence>
<name>A0A8J6QUZ6_9GAMM</name>
<comment type="caution">
    <text evidence="1">The sequence shown here is derived from an EMBL/GenBank/DDBJ whole genome shotgun (WGS) entry which is preliminary data.</text>
</comment>
<dbReference type="Proteomes" id="UP000638014">
    <property type="component" value="Unassembled WGS sequence"/>
</dbReference>
<accession>A0A8J6QUZ6</accession>
<evidence type="ECO:0000313" key="1">
    <source>
        <dbReference type="EMBL" id="MBD1391144.1"/>
    </source>
</evidence>
<dbReference type="RefSeq" id="WP_191146199.1">
    <property type="nucleotide sequence ID" value="NZ_JACXAF010000028.1"/>
</dbReference>
<dbReference type="EMBL" id="JACXAF010000028">
    <property type="protein sequence ID" value="MBD1391144.1"/>
    <property type="molecule type" value="Genomic_DNA"/>
</dbReference>
<dbReference type="SUPFAM" id="SSF57938">
    <property type="entry name" value="DnaJ/Hsp40 cysteine-rich domain"/>
    <property type="match status" value="1"/>
</dbReference>
<keyword evidence="2" id="KW-1185">Reference proteome</keyword>